<dbReference type="EMBL" id="DQZW01000193">
    <property type="protein sequence ID" value="HDL90061.1"/>
    <property type="molecule type" value="Genomic_DNA"/>
</dbReference>
<evidence type="ECO:0000256" key="3">
    <source>
        <dbReference type="PROSITE-ProRule" id="PRU00284"/>
    </source>
</evidence>
<feature type="domain" description="Methyl-accepting transducer" evidence="5">
    <location>
        <begin position="324"/>
        <end position="560"/>
    </location>
</feature>
<evidence type="ECO:0000256" key="4">
    <source>
        <dbReference type="SAM" id="Phobius"/>
    </source>
</evidence>
<keyword evidence="3" id="KW-0807">Transducer</keyword>
<dbReference type="PRINTS" id="PR00260">
    <property type="entry name" value="CHEMTRNSDUCR"/>
</dbReference>
<reference evidence="6" key="1">
    <citation type="journal article" date="2020" name="mSystems">
        <title>Genome- and Community-Level Interaction Insights into Carbon Utilization and Element Cycling Functions of Hydrothermarchaeota in Hydrothermal Sediment.</title>
        <authorList>
            <person name="Zhou Z."/>
            <person name="Liu Y."/>
            <person name="Xu W."/>
            <person name="Pan J."/>
            <person name="Luo Z.H."/>
            <person name="Li M."/>
        </authorList>
    </citation>
    <scope>NUCLEOTIDE SEQUENCE [LARGE SCALE GENOMIC DNA]</scope>
    <source>
        <strain evidence="6">HyVt-19</strain>
    </source>
</reference>
<proteinExistence type="inferred from homology"/>
<dbReference type="GO" id="GO:0006935">
    <property type="term" value="P:chemotaxis"/>
    <property type="evidence" value="ECO:0007669"/>
    <property type="project" value="UniProtKB-KW"/>
</dbReference>
<comment type="similarity">
    <text evidence="2">Belongs to the methyl-accepting chemotaxis (MCP) protein family.</text>
</comment>
<accession>A0A7C1B1K7</accession>
<dbReference type="SUPFAM" id="SSF58104">
    <property type="entry name" value="Methyl-accepting chemotaxis protein (MCP) signaling domain"/>
    <property type="match status" value="1"/>
</dbReference>
<dbReference type="Proteomes" id="UP000886355">
    <property type="component" value="Unassembled WGS sequence"/>
</dbReference>
<dbReference type="Gene3D" id="1.10.287.950">
    <property type="entry name" value="Methyl-accepting chemotaxis protein"/>
    <property type="match status" value="1"/>
</dbReference>
<gene>
    <name evidence="6" type="ORF">ENG14_04070</name>
</gene>
<protein>
    <submittedName>
        <fullName evidence="6">Methyl-accepting chemotaxis protein</fullName>
    </submittedName>
</protein>
<dbReference type="PROSITE" id="PS51257">
    <property type="entry name" value="PROKAR_LIPOPROTEIN"/>
    <property type="match status" value="1"/>
</dbReference>
<evidence type="ECO:0000259" key="5">
    <source>
        <dbReference type="PROSITE" id="PS50111"/>
    </source>
</evidence>
<keyword evidence="4" id="KW-0472">Membrane</keyword>
<keyword evidence="4" id="KW-1133">Transmembrane helix</keyword>
<dbReference type="InterPro" id="IPR004089">
    <property type="entry name" value="MCPsignal_dom"/>
</dbReference>
<evidence type="ECO:0000256" key="1">
    <source>
        <dbReference type="ARBA" id="ARBA00022500"/>
    </source>
</evidence>
<dbReference type="Pfam" id="PF00015">
    <property type="entry name" value="MCPsignal"/>
    <property type="match status" value="1"/>
</dbReference>
<dbReference type="InterPro" id="IPR004090">
    <property type="entry name" value="Chemotax_Me-accpt_rcpt"/>
</dbReference>
<dbReference type="PANTHER" id="PTHR43531">
    <property type="entry name" value="PROTEIN ICFG"/>
    <property type="match status" value="1"/>
</dbReference>
<comment type="caution">
    <text evidence="6">The sequence shown here is derived from an EMBL/GenBank/DDBJ whole genome shotgun (WGS) entry which is preliminary data.</text>
</comment>
<feature type="transmembrane region" description="Helical" evidence="4">
    <location>
        <begin position="288"/>
        <end position="313"/>
    </location>
</feature>
<name>A0A7C1B1K7_9BACT</name>
<dbReference type="GO" id="GO:0004888">
    <property type="term" value="F:transmembrane signaling receptor activity"/>
    <property type="evidence" value="ECO:0007669"/>
    <property type="project" value="InterPro"/>
</dbReference>
<dbReference type="SMART" id="SM00283">
    <property type="entry name" value="MA"/>
    <property type="match status" value="1"/>
</dbReference>
<keyword evidence="4" id="KW-0812">Transmembrane</keyword>
<organism evidence="6">
    <name type="scientific">Thermodesulforhabdus norvegica</name>
    <dbReference type="NCBI Taxonomy" id="39841"/>
    <lineage>
        <taxon>Bacteria</taxon>
        <taxon>Pseudomonadati</taxon>
        <taxon>Thermodesulfobacteriota</taxon>
        <taxon>Syntrophobacteria</taxon>
        <taxon>Syntrophobacterales</taxon>
        <taxon>Thermodesulforhabdaceae</taxon>
        <taxon>Thermodesulforhabdus</taxon>
    </lineage>
</organism>
<evidence type="ECO:0000313" key="6">
    <source>
        <dbReference type="EMBL" id="HDL90061.1"/>
    </source>
</evidence>
<sequence length="594" mass="65051">MRAGKISKKIGFLVAFFLLLIGVLSAIACYGLMEIRNLASLDEIANDAVVLVLQLRRQEKNFALRGFKKIKGDKLNSVEKWQRDYDKLQEILDNLAKHPYVKARYSDDVKSVFKSLDAYKKAFVVDYVGSYKPRLEAFNRWSKLAWEMTKEFQDIEKELESLQLSSKYTKAFHSLLREFLILRVKAMYAVHLGTLEAFESYEAQLKTVKTALDKFKGLTEDISVANLGQMTGKVESLIHAYEKAGKEYKSALEKKLLGEEKMVSGSRAALGGLDGLLQKLQARIAGNIAFLIKLFIIVATVALFVGIILGILMSRSIIRPITMAVDDASQSVSDITEKVIGLDRGSRELAQGASQQASSVEESFASLEEIAAMARANEDKGQKMGRLARETEDTVIQVRESLEDVVSAMEEIRKANEESSVIVKKIDEIAFQTNLLALNAAVEAARAGDAGTGFALVADEVRALALRTAEAAKATARLIQLASSKVEAGGSVVRNCITFFERLFNSTKHMAGLMNEIVQGAKEQRTGIDQLNTAFSEINQVVTQTASLAEEVAAFASDIKTAVEMLNSTTAKLAEMSGINGKGLLSNVTAADAV</sequence>
<dbReference type="PROSITE" id="PS50111">
    <property type="entry name" value="CHEMOTAXIS_TRANSDUC_2"/>
    <property type="match status" value="1"/>
</dbReference>
<dbReference type="GO" id="GO:0005886">
    <property type="term" value="C:plasma membrane"/>
    <property type="evidence" value="ECO:0007669"/>
    <property type="project" value="TreeGrafter"/>
</dbReference>
<keyword evidence="1" id="KW-0145">Chemotaxis</keyword>
<evidence type="ECO:0000256" key="2">
    <source>
        <dbReference type="ARBA" id="ARBA00029447"/>
    </source>
</evidence>
<dbReference type="InterPro" id="IPR051310">
    <property type="entry name" value="MCP_chemotaxis"/>
</dbReference>
<dbReference type="PANTHER" id="PTHR43531:SF11">
    <property type="entry name" value="METHYL-ACCEPTING CHEMOTAXIS PROTEIN 3"/>
    <property type="match status" value="1"/>
</dbReference>
<feature type="non-terminal residue" evidence="6">
    <location>
        <position position="594"/>
    </location>
</feature>
<dbReference type="GO" id="GO:0007165">
    <property type="term" value="P:signal transduction"/>
    <property type="evidence" value="ECO:0007669"/>
    <property type="project" value="UniProtKB-KW"/>
</dbReference>
<dbReference type="AlphaFoldDB" id="A0A7C1B1K7"/>